<organism evidence="2 3">
    <name type="scientific">Seongchinamella sediminis</name>
    <dbReference type="NCBI Taxonomy" id="2283635"/>
    <lineage>
        <taxon>Bacteria</taxon>
        <taxon>Pseudomonadati</taxon>
        <taxon>Pseudomonadota</taxon>
        <taxon>Gammaproteobacteria</taxon>
        <taxon>Cellvibrionales</taxon>
        <taxon>Halieaceae</taxon>
        <taxon>Seongchinamella</taxon>
    </lineage>
</organism>
<sequence length="126" mass="12739">MMLPGLLYAADNSDAVNERIPVTAQQMEEHWGIDCSASWASLASGGCPPAAGLPRVLQLCAAIYQRPGDPSAISCPDYAAAAAAHSDCGQLRQLIAAASTCATPTGEAAPAGTVQSQPSTPDISGN</sequence>
<dbReference type="Proteomes" id="UP000265509">
    <property type="component" value="Unassembled WGS sequence"/>
</dbReference>
<reference evidence="2 3" key="1">
    <citation type="submission" date="2018-07" db="EMBL/GenBank/DDBJ databases">
        <title>Halioglobus sp. genome submission.</title>
        <authorList>
            <person name="Ye M.-Q."/>
            <person name="Du Z.-J."/>
        </authorList>
    </citation>
    <scope>NUCLEOTIDE SEQUENCE [LARGE SCALE GENOMIC DNA]</scope>
    <source>
        <strain evidence="2 3">U0301</strain>
    </source>
</reference>
<gene>
    <name evidence="2" type="ORF">DWB85_17400</name>
</gene>
<dbReference type="AlphaFoldDB" id="A0A3L7DS19"/>
<feature type="compositionally biased region" description="Low complexity" evidence="1">
    <location>
        <begin position="104"/>
        <end position="113"/>
    </location>
</feature>
<evidence type="ECO:0000256" key="1">
    <source>
        <dbReference type="SAM" id="MobiDB-lite"/>
    </source>
</evidence>
<evidence type="ECO:0000313" key="2">
    <source>
        <dbReference type="EMBL" id="RLQ20457.1"/>
    </source>
</evidence>
<comment type="caution">
    <text evidence="2">The sequence shown here is derived from an EMBL/GenBank/DDBJ whole genome shotgun (WGS) entry which is preliminary data.</text>
</comment>
<feature type="compositionally biased region" description="Polar residues" evidence="1">
    <location>
        <begin position="114"/>
        <end position="126"/>
    </location>
</feature>
<proteinExistence type="predicted"/>
<protein>
    <submittedName>
        <fullName evidence="2">Uncharacterized protein</fullName>
    </submittedName>
</protein>
<keyword evidence="3" id="KW-1185">Reference proteome</keyword>
<dbReference type="EMBL" id="QRAN01000026">
    <property type="protein sequence ID" value="RLQ20457.1"/>
    <property type="molecule type" value="Genomic_DNA"/>
</dbReference>
<accession>A0A3L7DS19</accession>
<feature type="region of interest" description="Disordered" evidence="1">
    <location>
        <begin position="104"/>
        <end position="126"/>
    </location>
</feature>
<evidence type="ECO:0000313" key="3">
    <source>
        <dbReference type="Proteomes" id="UP000265509"/>
    </source>
</evidence>
<name>A0A3L7DS19_9GAMM</name>